<comment type="caution">
    <text evidence="2">The sequence shown here is derived from an EMBL/GenBank/DDBJ whole genome shotgun (WGS) entry which is preliminary data.</text>
</comment>
<dbReference type="InterPro" id="IPR029044">
    <property type="entry name" value="Nucleotide-diphossugar_trans"/>
</dbReference>
<reference evidence="2 3" key="1">
    <citation type="submission" date="2020-08" db="EMBL/GenBank/DDBJ databases">
        <title>Hymenobacter sp.</title>
        <authorList>
            <person name="Kim M.K."/>
        </authorList>
    </citation>
    <scope>NUCLEOTIDE SEQUENCE [LARGE SCALE GENOMIC DNA]</scope>
    <source>
        <strain evidence="2 3">BT507</strain>
    </source>
</reference>
<dbReference type="EMBL" id="JACSCY010000004">
    <property type="protein sequence ID" value="MBC6610609.1"/>
    <property type="molecule type" value="Genomic_DNA"/>
</dbReference>
<dbReference type="Gene3D" id="3.90.550.10">
    <property type="entry name" value="Spore Coat Polysaccharide Biosynthesis Protein SpsA, Chain A"/>
    <property type="match status" value="1"/>
</dbReference>
<organism evidence="2 3">
    <name type="scientific">Hymenobacter citatus</name>
    <dbReference type="NCBI Taxonomy" id="2763506"/>
    <lineage>
        <taxon>Bacteria</taxon>
        <taxon>Pseudomonadati</taxon>
        <taxon>Bacteroidota</taxon>
        <taxon>Cytophagia</taxon>
        <taxon>Cytophagales</taxon>
        <taxon>Hymenobacteraceae</taxon>
        <taxon>Hymenobacter</taxon>
    </lineage>
</organism>
<accession>A0ABR7MHQ6</accession>
<dbReference type="PANTHER" id="PTHR22916">
    <property type="entry name" value="GLYCOSYLTRANSFERASE"/>
    <property type="match status" value="1"/>
</dbReference>
<dbReference type="RefSeq" id="WP_187318910.1">
    <property type="nucleotide sequence ID" value="NZ_JACSCY010000004.1"/>
</dbReference>
<evidence type="ECO:0000259" key="1">
    <source>
        <dbReference type="Pfam" id="PF00535"/>
    </source>
</evidence>
<dbReference type="Pfam" id="PF00535">
    <property type="entry name" value="Glycos_transf_2"/>
    <property type="match status" value="1"/>
</dbReference>
<proteinExistence type="predicted"/>
<evidence type="ECO:0000313" key="3">
    <source>
        <dbReference type="Proteomes" id="UP000622017"/>
    </source>
</evidence>
<evidence type="ECO:0000313" key="2">
    <source>
        <dbReference type="EMBL" id="MBC6610609.1"/>
    </source>
</evidence>
<protein>
    <submittedName>
        <fullName evidence="2">Glycosyltransferase</fullName>
    </submittedName>
</protein>
<name>A0ABR7MHQ6_9BACT</name>
<feature type="domain" description="Glycosyltransferase 2-like" evidence="1">
    <location>
        <begin position="9"/>
        <end position="141"/>
    </location>
</feature>
<dbReference type="InterPro" id="IPR001173">
    <property type="entry name" value="Glyco_trans_2-like"/>
</dbReference>
<gene>
    <name evidence="2" type="ORF">H8B15_06730</name>
</gene>
<sequence>MHSEVPLVSVRVIAYNHGRFLRECLDGIMAQETSFPFEVVIGEDCSPDNTRQICQEFQARYPDKIKLLLHAQNVGAQANARLAREACTGKYIAFCEGDDYWTDPTKLQQQVDFLEANPAYVLCFHNCWMKFEQNPDKPMELFHHYTKTDYAIPDLIGKWIIPTASVVFRNHLLTEYPEWLRNAVVGDTPFFILLGSFGQLKRLPGVMAVYRRHDGGATNLLHGYRYWERMIELYTGINEHFKYQYSKEINPILKWFHYQLTQLALQDGDYPKYRHYAQSCFQFNKELLVRFRHPGLFHYRYTQMYLTAKSPQLFKARARRQVQQEAKVV</sequence>
<keyword evidence="3" id="KW-1185">Reference proteome</keyword>
<dbReference type="Proteomes" id="UP000622017">
    <property type="component" value="Unassembled WGS sequence"/>
</dbReference>
<dbReference type="SUPFAM" id="SSF53448">
    <property type="entry name" value="Nucleotide-diphospho-sugar transferases"/>
    <property type="match status" value="1"/>
</dbReference>
<dbReference type="PANTHER" id="PTHR22916:SF3">
    <property type="entry name" value="UDP-GLCNAC:BETAGAL BETA-1,3-N-ACETYLGLUCOSAMINYLTRANSFERASE-LIKE PROTEIN 1"/>
    <property type="match status" value="1"/>
</dbReference>